<dbReference type="EMBL" id="SMFX01000001">
    <property type="protein sequence ID" value="TCK18525.1"/>
    <property type="molecule type" value="Genomic_DNA"/>
</dbReference>
<feature type="signal peptide" evidence="1">
    <location>
        <begin position="1"/>
        <end position="24"/>
    </location>
</feature>
<dbReference type="InterPro" id="IPR008869">
    <property type="entry name" value="MlaC/ttg2D"/>
</dbReference>
<dbReference type="OrthoDB" id="9787053at2"/>
<evidence type="ECO:0000313" key="3">
    <source>
        <dbReference type="Proteomes" id="UP000295707"/>
    </source>
</evidence>
<evidence type="ECO:0000313" key="2">
    <source>
        <dbReference type="EMBL" id="TCK18525.1"/>
    </source>
</evidence>
<dbReference type="AlphaFoldDB" id="A0A4R1HDZ0"/>
<sequence>MLRRAHKLLLAVSFSLLFASPHVASAYSLHGPDYVPIRRSLPNGIDMMEYGLYWLQDMTSAYEPRDPSSVVRLMEEQAARYFDFAYMAYLIGGPEYVKLDILKRSHFQNRVRDRLFELLAKETGMYDVRMPRFRPLFPIVTSRYSWVAGGDFYHRGGPVTRLYFHFYLTPRGWRIYDVTSNGVSVVDVLRKQLVITRSRD</sequence>
<name>A0A4R1HDZ0_9GAMM</name>
<accession>A0A4R1HDZ0</accession>
<gene>
    <name evidence="2" type="ORF">DFR30_1803</name>
</gene>
<feature type="chain" id="PRO_5021023137" evidence="1">
    <location>
        <begin position="25"/>
        <end position="200"/>
    </location>
</feature>
<keyword evidence="1" id="KW-0732">Signal</keyword>
<organism evidence="2 3">
    <name type="scientific">Thiogranum longum</name>
    <dbReference type="NCBI Taxonomy" id="1537524"/>
    <lineage>
        <taxon>Bacteria</taxon>
        <taxon>Pseudomonadati</taxon>
        <taxon>Pseudomonadota</taxon>
        <taxon>Gammaproteobacteria</taxon>
        <taxon>Chromatiales</taxon>
        <taxon>Ectothiorhodospiraceae</taxon>
        <taxon>Thiogranum</taxon>
    </lineage>
</organism>
<keyword evidence="3" id="KW-1185">Reference proteome</keyword>
<dbReference type="RefSeq" id="WP_132972418.1">
    <property type="nucleotide sequence ID" value="NZ_SMFX01000001.1"/>
</dbReference>
<reference evidence="2 3" key="1">
    <citation type="submission" date="2019-03" db="EMBL/GenBank/DDBJ databases">
        <title>Genomic Encyclopedia of Type Strains, Phase IV (KMG-IV): sequencing the most valuable type-strain genomes for metagenomic binning, comparative biology and taxonomic classification.</title>
        <authorList>
            <person name="Goeker M."/>
        </authorList>
    </citation>
    <scope>NUCLEOTIDE SEQUENCE [LARGE SCALE GENOMIC DNA]</scope>
    <source>
        <strain evidence="2 3">DSM 19610</strain>
    </source>
</reference>
<dbReference type="Gene3D" id="3.10.450.710">
    <property type="entry name" value="Tgt2/MlaC"/>
    <property type="match status" value="1"/>
</dbReference>
<dbReference type="Pfam" id="PF05494">
    <property type="entry name" value="MlaC"/>
    <property type="match status" value="1"/>
</dbReference>
<evidence type="ECO:0000256" key="1">
    <source>
        <dbReference type="SAM" id="SignalP"/>
    </source>
</evidence>
<dbReference type="InterPro" id="IPR042245">
    <property type="entry name" value="Tgt2/MlaC_sf"/>
</dbReference>
<protein>
    <submittedName>
        <fullName evidence="2">MlaC protein</fullName>
    </submittedName>
</protein>
<proteinExistence type="predicted"/>
<dbReference type="Proteomes" id="UP000295707">
    <property type="component" value="Unassembled WGS sequence"/>
</dbReference>
<comment type="caution">
    <text evidence="2">The sequence shown here is derived from an EMBL/GenBank/DDBJ whole genome shotgun (WGS) entry which is preliminary data.</text>
</comment>